<dbReference type="PANTHER" id="PTHR44846:SF17">
    <property type="entry name" value="GNTR-FAMILY TRANSCRIPTIONAL REGULATOR"/>
    <property type="match status" value="1"/>
</dbReference>
<dbReference type="GO" id="GO:0003700">
    <property type="term" value="F:DNA-binding transcription factor activity"/>
    <property type="evidence" value="ECO:0007669"/>
    <property type="project" value="InterPro"/>
</dbReference>
<proteinExistence type="predicted"/>
<dbReference type="InterPro" id="IPR000524">
    <property type="entry name" value="Tscrpt_reg_HTH_GntR"/>
</dbReference>
<dbReference type="PROSITE" id="PS50949">
    <property type="entry name" value="HTH_GNTR"/>
    <property type="match status" value="1"/>
</dbReference>
<keyword evidence="3" id="KW-0804">Transcription</keyword>
<keyword evidence="6" id="KW-1185">Reference proteome</keyword>
<keyword evidence="1" id="KW-0805">Transcription regulation</keyword>
<comment type="caution">
    <text evidence="5">The sequence shown here is derived from an EMBL/GenBank/DDBJ whole genome shotgun (WGS) entry which is preliminary data.</text>
</comment>
<dbReference type="RefSeq" id="WP_048571471.1">
    <property type="nucleotide sequence ID" value="NZ_LFVU01000028.1"/>
</dbReference>
<dbReference type="STRING" id="1121307.CLCY_1c03190"/>
<dbReference type="SMART" id="SM00866">
    <property type="entry name" value="UTRA"/>
    <property type="match status" value="1"/>
</dbReference>
<dbReference type="CDD" id="cd07377">
    <property type="entry name" value="WHTH_GntR"/>
    <property type="match status" value="1"/>
</dbReference>
<dbReference type="EMBL" id="LFVU01000028">
    <property type="protein sequence ID" value="KMT21085.1"/>
    <property type="molecule type" value="Genomic_DNA"/>
</dbReference>
<gene>
    <name evidence="5" type="ORF">CLCY_1c03190</name>
</gene>
<dbReference type="Pfam" id="PF00392">
    <property type="entry name" value="GntR"/>
    <property type="match status" value="1"/>
</dbReference>
<evidence type="ECO:0000256" key="1">
    <source>
        <dbReference type="ARBA" id="ARBA00023015"/>
    </source>
</evidence>
<dbReference type="SMART" id="SM00345">
    <property type="entry name" value="HTH_GNTR"/>
    <property type="match status" value="1"/>
</dbReference>
<organism evidence="5 6">
    <name type="scientific">Clostridium cylindrosporum DSM 605</name>
    <dbReference type="NCBI Taxonomy" id="1121307"/>
    <lineage>
        <taxon>Bacteria</taxon>
        <taxon>Bacillati</taxon>
        <taxon>Bacillota</taxon>
        <taxon>Clostridia</taxon>
        <taxon>Eubacteriales</taxon>
        <taxon>Clostridiaceae</taxon>
        <taxon>Clostridium</taxon>
    </lineage>
</organism>
<dbReference type="Gene3D" id="3.40.1410.10">
    <property type="entry name" value="Chorismate lyase-like"/>
    <property type="match status" value="1"/>
</dbReference>
<dbReference type="InterPro" id="IPR050679">
    <property type="entry name" value="Bact_HTH_transcr_reg"/>
</dbReference>
<name>A0A0J8D4J2_CLOCY</name>
<dbReference type="InterPro" id="IPR036390">
    <property type="entry name" value="WH_DNA-bd_sf"/>
</dbReference>
<protein>
    <submittedName>
        <fullName evidence="5">GntR family transcriptional regulator</fullName>
    </submittedName>
</protein>
<dbReference type="GO" id="GO:0045892">
    <property type="term" value="P:negative regulation of DNA-templated transcription"/>
    <property type="evidence" value="ECO:0007669"/>
    <property type="project" value="TreeGrafter"/>
</dbReference>
<dbReference type="PANTHER" id="PTHR44846">
    <property type="entry name" value="MANNOSYL-D-GLYCERATE TRANSPORT/METABOLISM SYSTEM REPRESSOR MNGR-RELATED"/>
    <property type="match status" value="1"/>
</dbReference>
<dbReference type="GO" id="GO:0003677">
    <property type="term" value="F:DNA binding"/>
    <property type="evidence" value="ECO:0007669"/>
    <property type="project" value="UniProtKB-KW"/>
</dbReference>
<dbReference type="InterPro" id="IPR036388">
    <property type="entry name" value="WH-like_DNA-bd_sf"/>
</dbReference>
<evidence type="ECO:0000313" key="5">
    <source>
        <dbReference type="EMBL" id="KMT21085.1"/>
    </source>
</evidence>
<keyword evidence="2" id="KW-0238">DNA-binding</keyword>
<dbReference type="InterPro" id="IPR028978">
    <property type="entry name" value="Chorismate_lyase_/UTRA_dom_sf"/>
</dbReference>
<dbReference type="PATRIC" id="fig|1121307.3.peg.684"/>
<dbReference type="SUPFAM" id="SSF64288">
    <property type="entry name" value="Chorismate lyase-like"/>
    <property type="match status" value="1"/>
</dbReference>
<accession>A0A0J8D4J2</accession>
<dbReference type="SUPFAM" id="SSF46785">
    <property type="entry name" value="Winged helix' DNA-binding domain"/>
    <property type="match status" value="1"/>
</dbReference>
<dbReference type="Gene3D" id="1.10.10.10">
    <property type="entry name" value="Winged helix-like DNA-binding domain superfamily/Winged helix DNA-binding domain"/>
    <property type="match status" value="1"/>
</dbReference>
<evidence type="ECO:0000256" key="2">
    <source>
        <dbReference type="ARBA" id="ARBA00023125"/>
    </source>
</evidence>
<dbReference type="Pfam" id="PF07702">
    <property type="entry name" value="UTRA"/>
    <property type="match status" value="1"/>
</dbReference>
<evidence type="ECO:0000259" key="4">
    <source>
        <dbReference type="PROSITE" id="PS50949"/>
    </source>
</evidence>
<dbReference type="PRINTS" id="PR00035">
    <property type="entry name" value="HTHGNTR"/>
</dbReference>
<feature type="domain" description="HTH gntR-type" evidence="4">
    <location>
        <begin position="9"/>
        <end position="77"/>
    </location>
</feature>
<evidence type="ECO:0000256" key="3">
    <source>
        <dbReference type="ARBA" id="ARBA00023163"/>
    </source>
</evidence>
<reference evidence="5 6" key="1">
    <citation type="submission" date="2015-06" db="EMBL/GenBank/DDBJ databases">
        <title>Draft genome sequence of the purine-degrading Clostridium cylindrosporum HC-1 (DSM 605).</title>
        <authorList>
            <person name="Poehlein A."/>
            <person name="Schiel-Bengelsdorf B."/>
            <person name="Bengelsdorf F."/>
            <person name="Daniel R."/>
            <person name="Duerre P."/>
        </authorList>
    </citation>
    <scope>NUCLEOTIDE SEQUENCE [LARGE SCALE GENOMIC DNA]</scope>
    <source>
        <strain evidence="5 6">DSM 605</strain>
    </source>
</reference>
<dbReference type="Proteomes" id="UP000036756">
    <property type="component" value="Unassembled WGS sequence"/>
</dbReference>
<evidence type="ECO:0000313" key="6">
    <source>
        <dbReference type="Proteomes" id="UP000036756"/>
    </source>
</evidence>
<dbReference type="InterPro" id="IPR011663">
    <property type="entry name" value="UTRA"/>
</dbReference>
<dbReference type="AlphaFoldDB" id="A0A0J8D4J2"/>
<sequence length="249" mass="28422">MDNKKIKRINKISAVQKGLESLREYIKTTDNLLLPSEDYLSQSLGVSRLTVREAVTVLEREGIVSRIQGKGTLINSFIKKLENRIDLGSDIEGCLRENGLEVEFKVVSIESRLATTSEILKLELEEGDSILEIKKILLGNNEAEAIYIDRIPEKHLKSTNFTIEDFKPSIFPVVESLCECTITHDVVHIYPYSADKEISEIFNIPEKTPIQSYEVLEYTSDGLPIMYITEYYSGKFIRFTLCRNVNYKA</sequence>